<reference evidence="1 2" key="1">
    <citation type="submission" date="2018-11" db="EMBL/GenBank/DDBJ databases">
        <title>Novel bacteria species description.</title>
        <authorList>
            <person name="Han J.-H."/>
        </authorList>
    </citation>
    <scope>NUCLEOTIDE SEQUENCE [LARGE SCALE GENOMIC DNA]</scope>
    <source>
        <strain evidence="1 2">KCTC23259</strain>
    </source>
</reference>
<sequence>MLFENLNILKTTFFICLICLSLGNSVFGQTETFPIKLNKQSNICLCAKLNDSDTLLMMFHTSSTGVTVTKESLQNKILLKNKQSTNVQTWGGRADSEFSEHNTFELGSLKWDDMTVFVNENSGPDTDGKFGYDLFKNKIVSLNYDEKTMVVSELLPKNLKGYQKMKLLFEDGSMFIVGTLVFENQEFTGNFMFHTGYGGAILLDPKLGEKYNSRSLPTISTSELKDSFGNVFKIETKLLPKVKIGNKTLKNIPLSFAARSSDIPMKVFGNDLLKRFNVIFDFQKKEVYLKPNRLEKMNYTVKK</sequence>
<evidence type="ECO:0000313" key="1">
    <source>
        <dbReference type="EMBL" id="MCP9765408.1"/>
    </source>
</evidence>
<accession>A0AAE3H617</accession>
<proteinExistence type="predicted"/>
<evidence type="ECO:0000313" key="2">
    <source>
        <dbReference type="Proteomes" id="UP001204144"/>
    </source>
</evidence>
<dbReference type="Gene3D" id="2.40.70.10">
    <property type="entry name" value="Acid Proteases"/>
    <property type="match status" value="2"/>
</dbReference>
<comment type="caution">
    <text evidence="1">The sequence shown here is derived from an EMBL/GenBank/DDBJ whole genome shotgun (WGS) entry which is preliminary data.</text>
</comment>
<dbReference type="AlphaFoldDB" id="A0AAE3H617"/>
<dbReference type="RefSeq" id="WP_310586237.1">
    <property type="nucleotide sequence ID" value="NZ_RJUF01000183.1"/>
</dbReference>
<dbReference type="EMBL" id="RJUF01000183">
    <property type="protein sequence ID" value="MCP9765408.1"/>
    <property type="molecule type" value="Genomic_DNA"/>
</dbReference>
<organism evidence="1 2">
    <name type="scientific">Lacihabitans soyangensis</name>
    <dbReference type="NCBI Taxonomy" id="869394"/>
    <lineage>
        <taxon>Bacteria</taxon>
        <taxon>Pseudomonadati</taxon>
        <taxon>Bacteroidota</taxon>
        <taxon>Cytophagia</taxon>
        <taxon>Cytophagales</taxon>
        <taxon>Leadbetterellaceae</taxon>
        <taxon>Lacihabitans</taxon>
    </lineage>
</organism>
<dbReference type="InterPro" id="IPR021109">
    <property type="entry name" value="Peptidase_aspartic_dom_sf"/>
</dbReference>
<gene>
    <name evidence="1" type="ORF">EGI31_20935</name>
</gene>
<dbReference type="Pfam" id="PF13650">
    <property type="entry name" value="Asp_protease_2"/>
    <property type="match status" value="1"/>
</dbReference>
<evidence type="ECO:0008006" key="3">
    <source>
        <dbReference type="Google" id="ProtNLM"/>
    </source>
</evidence>
<dbReference type="Proteomes" id="UP001204144">
    <property type="component" value="Unassembled WGS sequence"/>
</dbReference>
<keyword evidence="2" id="KW-1185">Reference proteome</keyword>
<protein>
    <recommendedName>
        <fullName evidence="3">Aspartyl protease</fullName>
    </recommendedName>
</protein>
<name>A0AAE3H617_9BACT</name>